<keyword evidence="1" id="KW-1133">Transmembrane helix</keyword>
<protein>
    <submittedName>
        <fullName evidence="2">Uncharacterized protein</fullName>
    </submittedName>
</protein>
<name>A0AAT9HI20_9ACTN</name>
<dbReference type="EMBL" id="AP035768">
    <property type="protein sequence ID" value="BFO16965.1"/>
    <property type="molecule type" value="Genomic_DNA"/>
</dbReference>
<proteinExistence type="predicted"/>
<reference evidence="2" key="1">
    <citation type="submission" date="2024-06" db="EMBL/GenBank/DDBJ databases">
        <authorList>
            <consortium name="consrtm"/>
            <person name="Uemura M."/>
            <person name="Terahara T."/>
        </authorList>
    </citation>
    <scope>NUCLEOTIDE SEQUENCE</scope>
    <source>
        <strain evidence="2">KM77-8</strain>
    </source>
</reference>
<dbReference type="AlphaFoldDB" id="A0AAT9HI20"/>
<accession>A0AAT9HI20</accession>
<gene>
    <name evidence="2" type="ORF">SHKM778_33530</name>
</gene>
<evidence type="ECO:0000313" key="2">
    <source>
        <dbReference type="EMBL" id="BFO16965.1"/>
    </source>
</evidence>
<organism evidence="2">
    <name type="scientific">Streptomyces haneummycinicus</name>
    <dbReference type="NCBI Taxonomy" id="3074435"/>
    <lineage>
        <taxon>Bacteria</taxon>
        <taxon>Bacillati</taxon>
        <taxon>Actinomycetota</taxon>
        <taxon>Actinomycetes</taxon>
        <taxon>Kitasatosporales</taxon>
        <taxon>Streptomycetaceae</taxon>
        <taxon>Streptomyces</taxon>
    </lineage>
</organism>
<keyword evidence="1" id="KW-0472">Membrane</keyword>
<evidence type="ECO:0000256" key="1">
    <source>
        <dbReference type="SAM" id="Phobius"/>
    </source>
</evidence>
<sequence>MGSGAAVVGFGAAVAGVGFGTAVVGVGVGFGTAVAVAGVGFGFGAAVVGVGLGLGAAVVGFEADAVGAFGWRDGSALPSFAAPVLDGLVVGVSDGTAGGSPCCRPFHRLYRSGPSHRSPAAFAAVRWSCRCPSPGQSVQAMATEGMPMTPTATAVTTVRRYRR</sequence>
<keyword evidence="1" id="KW-0812">Transmembrane</keyword>
<reference evidence="2" key="2">
    <citation type="submission" date="2024-07" db="EMBL/GenBank/DDBJ databases">
        <title>Streptomyces haneummycinica sp. nov., a new antibiotic-producing actinobacterium isolated from marine sediment.</title>
        <authorList>
            <person name="Uemura M."/>
            <person name="Hamada M."/>
            <person name="Hirano S."/>
            <person name="Kobayashi K."/>
            <person name="Ohshiro T."/>
            <person name="Kobayashi T."/>
            <person name="Terahara T."/>
        </authorList>
    </citation>
    <scope>NUCLEOTIDE SEQUENCE</scope>
    <source>
        <strain evidence="2">KM77-8</strain>
    </source>
</reference>
<feature type="transmembrane region" description="Helical" evidence="1">
    <location>
        <begin position="30"/>
        <end position="54"/>
    </location>
</feature>